<evidence type="ECO:0000313" key="1">
    <source>
        <dbReference type="EMBL" id="OIQ67959.1"/>
    </source>
</evidence>
<comment type="caution">
    <text evidence="1">The sequence shown here is derived from an EMBL/GenBank/DDBJ whole genome shotgun (WGS) entry which is preliminary data.</text>
</comment>
<accession>A0A1J5PJJ2</accession>
<reference evidence="1" key="1">
    <citation type="submission" date="2016-10" db="EMBL/GenBank/DDBJ databases">
        <title>Sequence of Gallionella enrichment culture.</title>
        <authorList>
            <person name="Poehlein A."/>
            <person name="Muehling M."/>
            <person name="Daniel R."/>
        </authorList>
    </citation>
    <scope>NUCLEOTIDE SEQUENCE</scope>
</reference>
<dbReference type="EMBL" id="MLJW01005592">
    <property type="protein sequence ID" value="OIQ67959.1"/>
    <property type="molecule type" value="Genomic_DNA"/>
</dbReference>
<gene>
    <name evidence="1" type="ORF">GALL_504530</name>
</gene>
<protein>
    <submittedName>
        <fullName evidence="1">Uncharacterized protein</fullName>
    </submittedName>
</protein>
<name>A0A1J5PJJ2_9ZZZZ</name>
<sequence>MTLPRTGQRKVGKAPVASAALTGFSAETSSTVVACAKRAFCWGSAVTAATLVAGGTDVATGCAAAVRAGWATGAAAAVLAGTVSFMPSWSFAVGSMPLARASSVTET</sequence>
<dbReference type="AlphaFoldDB" id="A0A1J5PJJ2"/>
<organism evidence="1">
    <name type="scientific">mine drainage metagenome</name>
    <dbReference type="NCBI Taxonomy" id="410659"/>
    <lineage>
        <taxon>unclassified sequences</taxon>
        <taxon>metagenomes</taxon>
        <taxon>ecological metagenomes</taxon>
    </lineage>
</organism>
<proteinExistence type="predicted"/>